<comment type="caution">
    <text evidence="1">The sequence shown here is derived from an EMBL/GenBank/DDBJ whole genome shotgun (WGS) entry which is preliminary data.</text>
</comment>
<accession>A0A1V4SVV8</accession>
<dbReference type="Gene3D" id="3.90.280.10">
    <property type="entry name" value="PEBP-like"/>
    <property type="match status" value="1"/>
</dbReference>
<protein>
    <submittedName>
        <fullName evidence="1">Putative kinase inhibitor protein</fullName>
    </submittedName>
</protein>
<reference evidence="1 2" key="1">
    <citation type="submission" date="2016-02" db="EMBL/GenBank/DDBJ databases">
        <title>Genome sequence of Clostridium thermobutyricum DSM 4928.</title>
        <authorList>
            <person name="Poehlein A."/>
            <person name="Daniel R."/>
        </authorList>
    </citation>
    <scope>NUCLEOTIDE SEQUENCE [LARGE SCALE GENOMIC DNA]</scope>
    <source>
        <strain evidence="1 2">DSM 4928</strain>
    </source>
</reference>
<dbReference type="NCBIfam" id="TIGR00481">
    <property type="entry name" value="YbhB/YbcL family Raf kinase inhibitor-like protein"/>
    <property type="match status" value="1"/>
</dbReference>
<dbReference type="Pfam" id="PF01161">
    <property type="entry name" value="PBP"/>
    <property type="match status" value="1"/>
</dbReference>
<dbReference type="InterPro" id="IPR008914">
    <property type="entry name" value="PEBP"/>
</dbReference>
<evidence type="ECO:0000313" key="2">
    <source>
        <dbReference type="Proteomes" id="UP000191448"/>
    </source>
</evidence>
<name>A0A1V4SVV8_9CLOT</name>
<dbReference type="CDD" id="cd00865">
    <property type="entry name" value="PEBP_bact_arch"/>
    <property type="match status" value="1"/>
</dbReference>
<dbReference type="SUPFAM" id="SSF49777">
    <property type="entry name" value="PEBP-like"/>
    <property type="match status" value="1"/>
</dbReference>
<dbReference type="Proteomes" id="UP000191448">
    <property type="component" value="Unassembled WGS sequence"/>
</dbReference>
<dbReference type="AlphaFoldDB" id="A0A1V4SVV8"/>
<dbReference type="OrthoDB" id="9797506at2"/>
<dbReference type="InterPro" id="IPR005247">
    <property type="entry name" value="YbhB_YbcL/LppC-like"/>
</dbReference>
<dbReference type="EMBL" id="LTAY01000048">
    <property type="protein sequence ID" value="OPX47364.1"/>
    <property type="molecule type" value="Genomic_DNA"/>
</dbReference>
<dbReference type="RefSeq" id="WP_080023125.1">
    <property type="nucleotide sequence ID" value="NZ_LTAY01000048.1"/>
</dbReference>
<sequence length="168" mass="18776">MKIKSNSINENGYFYDKYGKYGEKFLKGMPSHSIDFEIIDAPEGTKSFAFILDDHDAMAVCGFTWVHWAGANLKKTKVNEGESENASDFIQGVNSWGAPILGEEALSREEASNYGGMAPPNCAHTYELRVYALDCEVNLENGFLVNELYNEMRGHILEVATLEGLYRS</sequence>
<evidence type="ECO:0000313" key="1">
    <source>
        <dbReference type="EMBL" id="OPX47364.1"/>
    </source>
</evidence>
<organism evidence="1 2">
    <name type="scientific">Clostridium thermobutyricum DSM 4928</name>
    <dbReference type="NCBI Taxonomy" id="1121339"/>
    <lineage>
        <taxon>Bacteria</taxon>
        <taxon>Bacillati</taxon>
        <taxon>Bacillota</taxon>
        <taxon>Clostridia</taxon>
        <taxon>Eubacteriales</taxon>
        <taxon>Clostridiaceae</taxon>
        <taxon>Clostridium</taxon>
    </lineage>
</organism>
<proteinExistence type="predicted"/>
<dbReference type="InterPro" id="IPR036610">
    <property type="entry name" value="PEBP-like_sf"/>
</dbReference>
<gene>
    <name evidence="1" type="ORF">CLTHE_19270</name>
</gene>